<evidence type="ECO:0000259" key="3">
    <source>
        <dbReference type="PROSITE" id="PS51203"/>
    </source>
</evidence>
<dbReference type="PROSITE" id="PS51203">
    <property type="entry name" value="CS"/>
    <property type="match status" value="1"/>
</dbReference>
<dbReference type="SUPFAM" id="SSF49764">
    <property type="entry name" value="HSP20-like chaperones"/>
    <property type="match status" value="1"/>
</dbReference>
<dbReference type="InterPro" id="IPR007052">
    <property type="entry name" value="CS_dom"/>
</dbReference>
<proteinExistence type="inferred from homology"/>
<dbReference type="PANTHER" id="PTHR22932:SF1">
    <property type="entry name" value="CO-CHAPERONE PROTEIN DAF-41"/>
    <property type="match status" value="1"/>
</dbReference>
<dbReference type="Pfam" id="PF04969">
    <property type="entry name" value="CS"/>
    <property type="match status" value="1"/>
</dbReference>
<dbReference type="PANTHER" id="PTHR22932">
    <property type="entry name" value="TELOMERASE-BINDING PROTEIN P23 HSP90 CO-CHAPERONE"/>
    <property type="match status" value="1"/>
</dbReference>
<feature type="compositionally biased region" description="Gly residues" evidence="2">
    <location>
        <begin position="189"/>
        <end position="198"/>
    </location>
</feature>
<name>A0A8H8DB12_9ASCO</name>
<dbReference type="AlphaFoldDB" id="A0A8H8DB12"/>
<evidence type="ECO:0000256" key="1">
    <source>
        <dbReference type="ARBA" id="ARBA00025733"/>
    </source>
</evidence>
<dbReference type="RefSeq" id="XP_067549004.1">
    <property type="nucleotide sequence ID" value="XM_067690549.1"/>
</dbReference>
<comment type="similarity">
    <text evidence="1">Belongs to the p23/wos2 family.</text>
</comment>
<dbReference type="GO" id="GO:0051087">
    <property type="term" value="F:protein-folding chaperone binding"/>
    <property type="evidence" value="ECO:0007669"/>
    <property type="project" value="TreeGrafter"/>
</dbReference>
<dbReference type="CDD" id="cd06465">
    <property type="entry name" value="p23_hB-ind1_like"/>
    <property type="match status" value="1"/>
</dbReference>
<feature type="region of interest" description="Disordered" evidence="2">
    <location>
        <begin position="170"/>
        <end position="234"/>
    </location>
</feature>
<dbReference type="GeneID" id="93650397"/>
<gene>
    <name evidence="4" type="ORF">I9W82_001768</name>
</gene>
<sequence length="234" mass="25217">MSSTKTQTPTVLWAQRSSDSEADKNIILLTVQITDPKNLNIDLQPTYLTVKADSSSYEDTHYELKIEFYGEIDPDNSKINTENGSHLFFVLSKKKLQEEYWPRLTKEKLKYHYIKTDFDKWVDEDEQDEAKEDDANLMGGMGGMGGMPGMGGAGGPGGMDFSQLLSGMGGAGGAGGTPDLSALASQLGQAGGAGGPGGIDFSSLASDVGKEEEGEEEIQSEQTEENEKVKEEAN</sequence>
<comment type="caution">
    <text evidence="4">The sequence shown here is derived from an EMBL/GenBank/DDBJ whole genome shotgun (WGS) entry which is preliminary data.</text>
</comment>
<dbReference type="Proteomes" id="UP000669133">
    <property type="component" value="Unassembled WGS sequence"/>
</dbReference>
<feature type="compositionally biased region" description="Acidic residues" evidence="2">
    <location>
        <begin position="210"/>
        <end position="224"/>
    </location>
</feature>
<dbReference type="EMBL" id="JAEOAQ010000002">
    <property type="protein sequence ID" value="KAG5419888.1"/>
    <property type="molecule type" value="Genomic_DNA"/>
</dbReference>
<dbReference type="GO" id="GO:0006457">
    <property type="term" value="P:protein folding"/>
    <property type="evidence" value="ECO:0007669"/>
    <property type="project" value="TreeGrafter"/>
</dbReference>
<dbReference type="GO" id="GO:0005829">
    <property type="term" value="C:cytosol"/>
    <property type="evidence" value="ECO:0007669"/>
    <property type="project" value="TreeGrafter"/>
</dbReference>
<dbReference type="FunFam" id="2.60.40.790:FF:000013">
    <property type="entry name" value="Very-long-chain (3R)-3-hydroxyacyl-CoA dehydratase"/>
    <property type="match status" value="1"/>
</dbReference>
<evidence type="ECO:0000256" key="2">
    <source>
        <dbReference type="SAM" id="MobiDB-lite"/>
    </source>
</evidence>
<dbReference type="GO" id="GO:0051879">
    <property type="term" value="F:Hsp90 protein binding"/>
    <property type="evidence" value="ECO:0007669"/>
    <property type="project" value="InterPro"/>
</dbReference>
<keyword evidence="5" id="KW-1185">Reference proteome</keyword>
<dbReference type="GO" id="GO:0051131">
    <property type="term" value="P:chaperone-mediated protein complex assembly"/>
    <property type="evidence" value="ECO:0007669"/>
    <property type="project" value="TreeGrafter"/>
</dbReference>
<dbReference type="OrthoDB" id="1564555at2759"/>
<dbReference type="GO" id="GO:0005634">
    <property type="term" value="C:nucleus"/>
    <property type="evidence" value="ECO:0007669"/>
    <property type="project" value="TreeGrafter"/>
</dbReference>
<evidence type="ECO:0000313" key="4">
    <source>
        <dbReference type="EMBL" id="KAG5419888.1"/>
    </source>
</evidence>
<dbReference type="InterPro" id="IPR008978">
    <property type="entry name" value="HSP20-like_chaperone"/>
</dbReference>
<dbReference type="Gene3D" id="2.60.40.790">
    <property type="match status" value="1"/>
</dbReference>
<accession>A0A8H8DB12</accession>
<dbReference type="InterPro" id="IPR045250">
    <property type="entry name" value="p23-like"/>
</dbReference>
<protein>
    <submittedName>
        <fullName evidence="4">SBA1</fullName>
    </submittedName>
</protein>
<feature type="domain" description="CS" evidence="3">
    <location>
        <begin position="6"/>
        <end position="105"/>
    </location>
</feature>
<evidence type="ECO:0000313" key="5">
    <source>
        <dbReference type="Proteomes" id="UP000669133"/>
    </source>
</evidence>
<reference evidence="4 5" key="1">
    <citation type="submission" date="2020-12" db="EMBL/GenBank/DDBJ databases">
        <title>Effect of drift, selection, and recombination on the evolution of hybrid genomes in Candida yeast pathogens.</title>
        <authorList>
            <person name="Mixao V."/>
            <person name="Ksiezopolska E."/>
            <person name="Saus E."/>
            <person name="Boekhout T."/>
            <person name="Gacser A."/>
            <person name="Gabaldon T."/>
        </authorList>
    </citation>
    <scope>NUCLEOTIDE SEQUENCE [LARGE SCALE GENOMIC DNA]</scope>
    <source>
        <strain evidence="4 5">BP57</strain>
    </source>
</reference>
<organism evidence="4 5">
    <name type="scientific">Candida metapsilosis</name>
    <dbReference type="NCBI Taxonomy" id="273372"/>
    <lineage>
        <taxon>Eukaryota</taxon>
        <taxon>Fungi</taxon>
        <taxon>Dikarya</taxon>
        <taxon>Ascomycota</taxon>
        <taxon>Saccharomycotina</taxon>
        <taxon>Pichiomycetes</taxon>
        <taxon>Debaryomycetaceae</taxon>
        <taxon>Candida/Lodderomyces clade</taxon>
        <taxon>Candida</taxon>
    </lineage>
</organism>
<feature type="compositionally biased region" description="Basic and acidic residues" evidence="2">
    <location>
        <begin position="225"/>
        <end position="234"/>
    </location>
</feature>